<evidence type="ECO:0000256" key="8">
    <source>
        <dbReference type="ARBA" id="ARBA00023065"/>
    </source>
</evidence>
<dbReference type="InterPro" id="IPR003974">
    <property type="entry name" value="K_chnl_volt-dep_Kv3"/>
</dbReference>
<evidence type="ECO:0000256" key="5">
    <source>
        <dbReference type="ARBA" id="ARBA00022826"/>
    </source>
</evidence>
<feature type="domain" description="BTB" evidence="12">
    <location>
        <begin position="3"/>
        <end position="103"/>
    </location>
</feature>
<name>A0ABY7FNU7_MYAAR</name>
<dbReference type="SMART" id="SM00225">
    <property type="entry name" value="BTB"/>
    <property type="match status" value="1"/>
</dbReference>
<accession>A0ABY7FNU7</accession>
<dbReference type="PANTHER" id="PTHR11537">
    <property type="entry name" value="VOLTAGE-GATED POTASSIUM CHANNEL"/>
    <property type="match status" value="1"/>
</dbReference>
<dbReference type="SUPFAM" id="SSF54695">
    <property type="entry name" value="POZ domain"/>
    <property type="match status" value="1"/>
</dbReference>
<dbReference type="Proteomes" id="UP001164746">
    <property type="component" value="Chromosome 13"/>
</dbReference>
<keyword evidence="8" id="KW-0406">Ion transport</keyword>
<reference evidence="13" key="1">
    <citation type="submission" date="2022-11" db="EMBL/GenBank/DDBJ databases">
        <title>Centuries of genome instability and evolution in soft-shell clam transmissible cancer (bioRxiv).</title>
        <authorList>
            <person name="Hart S.F.M."/>
            <person name="Yonemitsu M.A."/>
            <person name="Giersch R.M."/>
            <person name="Beal B.F."/>
            <person name="Arriagada G."/>
            <person name="Davis B.W."/>
            <person name="Ostrander E.A."/>
            <person name="Goff S.P."/>
            <person name="Metzger M.J."/>
        </authorList>
    </citation>
    <scope>NUCLEOTIDE SEQUENCE</scope>
    <source>
        <strain evidence="13">MELC-2E11</strain>
        <tissue evidence="13">Siphon/mantle</tissue>
    </source>
</reference>
<evidence type="ECO:0000256" key="4">
    <source>
        <dbReference type="ARBA" id="ARBA00022692"/>
    </source>
</evidence>
<evidence type="ECO:0000256" key="6">
    <source>
        <dbReference type="ARBA" id="ARBA00022958"/>
    </source>
</evidence>
<dbReference type="Pfam" id="PF00520">
    <property type="entry name" value="Ion_trans"/>
    <property type="match status" value="1"/>
</dbReference>
<gene>
    <name evidence="13" type="ORF">MAR_036361</name>
</gene>
<keyword evidence="6" id="KW-0630">Potassium</keyword>
<evidence type="ECO:0000256" key="2">
    <source>
        <dbReference type="ARBA" id="ARBA00022448"/>
    </source>
</evidence>
<evidence type="ECO:0000256" key="7">
    <source>
        <dbReference type="ARBA" id="ARBA00022989"/>
    </source>
</evidence>
<dbReference type="CDD" id="cd18317">
    <property type="entry name" value="BTB_POZ_Kv"/>
    <property type="match status" value="1"/>
</dbReference>
<dbReference type="InterPro" id="IPR028325">
    <property type="entry name" value="VG_K_chnl"/>
</dbReference>
<evidence type="ECO:0000313" key="14">
    <source>
        <dbReference type="Proteomes" id="UP001164746"/>
    </source>
</evidence>
<evidence type="ECO:0000256" key="11">
    <source>
        <dbReference type="SAM" id="Phobius"/>
    </source>
</evidence>
<keyword evidence="10" id="KW-0407">Ion channel</keyword>
<feature type="transmembrane region" description="Helical" evidence="11">
    <location>
        <begin position="186"/>
        <end position="205"/>
    </location>
</feature>
<sequence>MSGSVKLNVGGTVFQVERSTLNVIPGSLLSSLDNIQSRYEKTTDCYYFDRDPVSFCHVLNAYRDGELHVTRDVCPQQFRRDLEFWGLTLDLLAPCCWKYFYEAMEDVDTLTSIMDRLKHHKSMSRVANTQTNQLTQDKPDGGLTDPNNFSFKLWMFLEEPTSSLAAKLYRGFDIMLLSLESSFREFVLLLFAFIVCIIIYGIMLFAAEAEKDNFQNVFTAMWWALITMTTIGYGDYYPTTALGYCVGAVCAINGLIVLALPIAALASNFSNFYSHHSNMQKHENEINMQMTNKMTVDSVESLQTTKGDNQHKH</sequence>
<evidence type="ECO:0000256" key="10">
    <source>
        <dbReference type="ARBA" id="ARBA00023303"/>
    </source>
</evidence>
<evidence type="ECO:0000256" key="3">
    <source>
        <dbReference type="ARBA" id="ARBA00022538"/>
    </source>
</evidence>
<protein>
    <submittedName>
        <fullName evidence="13">KCNA2-like protein</fullName>
    </submittedName>
</protein>
<dbReference type="Gene3D" id="1.10.287.70">
    <property type="match status" value="1"/>
</dbReference>
<dbReference type="InterPro" id="IPR005821">
    <property type="entry name" value="Ion_trans_dom"/>
</dbReference>
<dbReference type="PRINTS" id="PR01498">
    <property type="entry name" value="SHAWCHANNEL"/>
</dbReference>
<evidence type="ECO:0000256" key="9">
    <source>
        <dbReference type="ARBA" id="ARBA00023136"/>
    </source>
</evidence>
<feature type="transmembrane region" description="Helical" evidence="11">
    <location>
        <begin position="241"/>
        <end position="266"/>
    </location>
</feature>
<keyword evidence="5" id="KW-0631">Potassium channel</keyword>
<dbReference type="InterPro" id="IPR000210">
    <property type="entry name" value="BTB/POZ_dom"/>
</dbReference>
<evidence type="ECO:0000256" key="1">
    <source>
        <dbReference type="ARBA" id="ARBA00004141"/>
    </source>
</evidence>
<dbReference type="Pfam" id="PF02214">
    <property type="entry name" value="BTB_2"/>
    <property type="match status" value="1"/>
</dbReference>
<evidence type="ECO:0000313" key="13">
    <source>
        <dbReference type="EMBL" id="WAR22692.1"/>
    </source>
</evidence>
<dbReference type="PANTHER" id="PTHR11537:SF254">
    <property type="entry name" value="POTASSIUM VOLTAGE-GATED CHANNEL PROTEIN SHAB"/>
    <property type="match status" value="1"/>
</dbReference>
<keyword evidence="9 11" id="KW-0472">Membrane</keyword>
<evidence type="ECO:0000259" key="12">
    <source>
        <dbReference type="SMART" id="SM00225"/>
    </source>
</evidence>
<feature type="transmembrane region" description="Helical" evidence="11">
    <location>
        <begin position="217"/>
        <end position="235"/>
    </location>
</feature>
<dbReference type="InterPro" id="IPR011333">
    <property type="entry name" value="SKP1/BTB/POZ_sf"/>
</dbReference>
<keyword evidence="4 11" id="KW-0812">Transmembrane</keyword>
<comment type="subcellular location">
    <subcellularLocation>
        <location evidence="1">Membrane</location>
        <topology evidence="1">Multi-pass membrane protein</topology>
    </subcellularLocation>
</comment>
<dbReference type="Gene3D" id="3.30.710.10">
    <property type="entry name" value="Potassium Channel Kv1.1, Chain A"/>
    <property type="match status" value="1"/>
</dbReference>
<dbReference type="EMBL" id="CP111024">
    <property type="protein sequence ID" value="WAR22692.1"/>
    <property type="molecule type" value="Genomic_DNA"/>
</dbReference>
<keyword evidence="3" id="KW-0633">Potassium transport</keyword>
<keyword evidence="14" id="KW-1185">Reference proteome</keyword>
<dbReference type="SUPFAM" id="SSF81324">
    <property type="entry name" value="Voltage-gated potassium channels"/>
    <property type="match status" value="1"/>
</dbReference>
<keyword evidence="2" id="KW-0813">Transport</keyword>
<organism evidence="13 14">
    <name type="scientific">Mya arenaria</name>
    <name type="common">Soft-shell clam</name>
    <dbReference type="NCBI Taxonomy" id="6604"/>
    <lineage>
        <taxon>Eukaryota</taxon>
        <taxon>Metazoa</taxon>
        <taxon>Spiralia</taxon>
        <taxon>Lophotrochozoa</taxon>
        <taxon>Mollusca</taxon>
        <taxon>Bivalvia</taxon>
        <taxon>Autobranchia</taxon>
        <taxon>Heteroconchia</taxon>
        <taxon>Euheterodonta</taxon>
        <taxon>Imparidentia</taxon>
        <taxon>Neoheterodontei</taxon>
        <taxon>Myida</taxon>
        <taxon>Myoidea</taxon>
        <taxon>Myidae</taxon>
        <taxon>Mya</taxon>
    </lineage>
</organism>
<dbReference type="InterPro" id="IPR003131">
    <property type="entry name" value="T1-type_BTB"/>
</dbReference>
<proteinExistence type="predicted"/>
<keyword evidence="7 11" id="KW-1133">Transmembrane helix</keyword>